<name>A0A8J7TUY0_9PROT</name>
<comment type="caution">
    <text evidence="1">The sequence shown here is derived from an EMBL/GenBank/DDBJ whole genome shotgun (WGS) entry which is preliminary data.</text>
</comment>
<dbReference type="EMBL" id="JAFKGL010000010">
    <property type="protein sequence ID" value="MBN9412424.1"/>
    <property type="molecule type" value="Genomic_DNA"/>
</dbReference>
<accession>A0A8J7TUY0</accession>
<evidence type="ECO:0000313" key="1">
    <source>
        <dbReference type="EMBL" id="MBN9412424.1"/>
    </source>
</evidence>
<dbReference type="Proteomes" id="UP000664414">
    <property type="component" value="Unassembled WGS sequence"/>
</dbReference>
<protein>
    <submittedName>
        <fullName evidence="1">Uncharacterized protein</fullName>
    </submittedName>
</protein>
<proteinExistence type="predicted"/>
<evidence type="ECO:0000313" key="2">
    <source>
        <dbReference type="Proteomes" id="UP000664414"/>
    </source>
</evidence>
<sequence>MQKLISIVILSASFFIQEKGYSYKAQLTCQNLSDNMAQLLVDFPDGRIRSFCGAAETSCERSKQLKELEKIIQKATPTNKEALSALFEALSPNITSQLALDLGVCELALVSLFPDQYKQKFLAH</sequence>
<organism evidence="1 2">
    <name type="scientific">Candidatus Paracaedimonas acanthamoebae</name>
    <dbReference type="NCBI Taxonomy" id="244581"/>
    <lineage>
        <taxon>Bacteria</taxon>
        <taxon>Pseudomonadati</taxon>
        <taxon>Pseudomonadota</taxon>
        <taxon>Alphaproteobacteria</taxon>
        <taxon>Holosporales</taxon>
        <taxon>Caedimonadaceae</taxon>
        <taxon>Candidatus Paracaedimonas</taxon>
    </lineage>
</organism>
<reference evidence="1" key="1">
    <citation type="submission" date="2021-02" db="EMBL/GenBank/DDBJ databases">
        <title>Thiocyanate and organic carbon inputs drive convergent selection for specific autotrophic Afipia and Thiobacillus strains within complex microbiomes.</title>
        <authorList>
            <person name="Huddy R.J."/>
            <person name="Sachdeva R."/>
            <person name="Kadzinga F."/>
            <person name="Kantor R.S."/>
            <person name="Harrison S.T.L."/>
            <person name="Banfield J.F."/>
        </authorList>
    </citation>
    <scope>NUCLEOTIDE SEQUENCE</scope>
    <source>
        <strain evidence="1">SCN18_10_11_15_R4_P_38_20</strain>
    </source>
</reference>
<gene>
    <name evidence="1" type="ORF">J0H12_00660</name>
</gene>
<dbReference type="AlphaFoldDB" id="A0A8J7TUY0"/>